<dbReference type="GO" id="GO:0003924">
    <property type="term" value="F:GTPase activity"/>
    <property type="evidence" value="ECO:0007669"/>
    <property type="project" value="InterPro"/>
</dbReference>
<dbReference type="VEuPathDB" id="FungiDB:AMAG_04336"/>
<dbReference type="EMBL" id="GG745333">
    <property type="protein sequence ID" value="KNE58784.1"/>
    <property type="molecule type" value="Genomic_DNA"/>
</dbReference>
<dbReference type="SMART" id="SM00173">
    <property type="entry name" value="RAS"/>
    <property type="match status" value="1"/>
</dbReference>
<protein>
    <submittedName>
        <fullName evidence="2">Small GTP-binding protein domain</fullName>
    </submittedName>
</protein>
<gene>
    <name evidence="2" type="ORF">AMAG_04336</name>
</gene>
<evidence type="ECO:0000256" key="1">
    <source>
        <dbReference type="ARBA" id="ARBA00022741"/>
    </source>
</evidence>
<dbReference type="SMART" id="SM00174">
    <property type="entry name" value="RHO"/>
    <property type="match status" value="1"/>
</dbReference>
<dbReference type="PRINTS" id="PR00449">
    <property type="entry name" value="RASTRNSFRMNG"/>
</dbReference>
<proteinExistence type="predicted"/>
<evidence type="ECO:0000313" key="3">
    <source>
        <dbReference type="Proteomes" id="UP000054350"/>
    </source>
</evidence>
<reference evidence="3" key="2">
    <citation type="submission" date="2009-11" db="EMBL/GenBank/DDBJ databases">
        <title>The Genome Sequence of Allomyces macrogynus strain ATCC 38327.</title>
        <authorList>
            <consortium name="The Broad Institute Genome Sequencing Platform"/>
            <person name="Russ C."/>
            <person name="Cuomo C."/>
            <person name="Shea T."/>
            <person name="Young S.K."/>
            <person name="Zeng Q."/>
            <person name="Koehrsen M."/>
            <person name="Haas B."/>
            <person name="Borodovsky M."/>
            <person name="Guigo R."/>
            <person name="Alvarado L."/>
            <person name="Berlin A."/>
            <person name="Borenstein D."/>
            <person name="Chen Z."/>
            <person name="Engels R."/>
            <person name="Freedman E."/>
            <person name="Gellesch M."/>
            <person name="Goldberg J."/>
            <person name="Griggs A."/>
            <person name="Gujja S."/>
            <person name="Heiman D."/>
            <person name="Hepburn T."/>
            <person name="Howarth C."/>
            <person name="Jen D."/>
            <person name="Larson L."/>
            <person name="Lewis B."/>
            <person name="Mehta T."/>
            <person name="Park D."/>
            <person name="Pearson M."/>
            <person name="Roberts A."/>
            <person name="Saif S."/>
            <person name="Shenoy N."/>
            <person name="Sisk P."/>
            <person name="Stolte C."/>
            <person name="Sykes S."/>
            <person name="Walk T."/>
            <person name="White J."/>
            <person name="Yandava C."/>
            <person name="Burger G."/>
            <person name="Gray M.W."/>
            <person name="Holland P.W.H."/>
            <person name="King N."/>
            <person name="Lang F.B.F."/>
            <person name="Roger A.J."/>
            <person name="Ruiz-Trillo I."/>
            <person name="Lander E."/>
            <person name="Nusbaum C."/>
        </authorList>
    </citation>
    <scope>NUCLEOTIDE SEQUENCE [LARGE SCALE GENOMIC DNA]</scope>
    <source>
        <strain evidence="3">ATCC 38327</strain>
    </source>
</reference>
<dbReference type="Pfam" id="PF00071">
    <property type="entry name" value="Ras"/>
    <property type="match status" value="1"/>
</dbReference>
<dbReference type="GO" id="GO:0005525">
    <property type="term" value="F:GTP binding"/>
    <property type="evidence" value="ECO:0007669"/>
    <property type="project" value="InterPro"/>
</dbReference>
<dbReference type="PANTHER" id="PTHR47978">
    <property type="match status" value="1"/>
</dbReference>
<dbReference type="OrthoDB" id="48625at2759"/>
<dbReference type="SMART" id="SM00175">
    <property type="entry name" value="RAB"/>
    <property type="match status" value="1"/>
</dbReference>
<dbReference type="STRING" id="578462.A0A0L0S8Q5"/>
<dbReference type="eggNOG" id="KOG0087">
    <property type="taxonomic scope" value="Eukaryota"/>
</dbReference>
<keyword evidence="1" id="KW-0547">Nucleotide-binding</keyword>
<name>A0A0L0S8Q5_ALLM3</name>
<dbReference type="InterPro" id="IPR001806">
    <property type="entry name" value="Small_GTPase"/>
</dbReference>
<organism evidence="2 3">
    <name type="scientific">Allomyces macrogynus (strain ATCC 38327)</name>
    <name type="common">Allomyces javanicus var. macrogynus</name>
    <dbReference type="NCBI Taxonomy" id="578462"/>
    <lineage>
        <taxon>Eukaryota</taxon>
        <taxon>Fungi</taxon>
        <taxon>Fungi incertae sedis</taxon>
        <taxon>Blastocladiomycota</taxon>
        <taxon>Blastocladiomycetes</taxon>
        <taxon>Blastocladiales</taxon>
        <taxon>Blastocladiaceae</taxon>
        <taxon>Allomyces</taxon>
    </lineage>
</organism>
<keyword evidence="3" id="KW-1185">Reference proteome</keyword>
<sequence length="200" mass="22543">MPVEDQPADLKIILLGDSAAGKTKLVERFLVQSYSQQTSSTYAITVFRHSTKHPTTGQSLAIDFYDTAGQERFASMHASYYYGAHACLLCFDLTRKVTYKNLDNWYRELRQYRPKIPVLILANKVDVQPEMAKRDFKFAVENQLPVMFVSASDGTNVVAAFETIISRALDYKASPDRDFMDDVLDMLRDTPSPATALAPL</sequence>
<dbReference type="FunFam" id="3.40.50.300:FF:001447">
    <property type="entry name" value="Ras-related protein Rab-1B"/>
    <property type="match status" value="1"/>
</dbReference>
<reference evidence="2 3" key="1">
    <citation type="submission" date="2009-11" db="EMBL/GenBank/DDBJ databases">
        <title>Annotation of Allomyces macrogynus ATCC 38327.</title>
        <authorList>
            <consortium name="The Broad Institute Genome Sequencing Platform"/>
            <person name="Russ C."/>
            <person name="Cuomo C."/>
            <person name="Burger G."/>
            <person name="Gray M.W."/>
            <person name="Holland P.W.H."/>
            <person name="King N."/>
            <person name="Lang F.B.F."/>
            <person name="Roger A.J."/>
            <person name="Ruiz-Trillo I."/>
            <person name="Young S.K."/>
            <person name="Zeng Q."/>
            <person name="Gargeya S."/>
            <person name="Fitzgerald M."/>
            <person name="Haas B."/>
            <person name="Abouelleil A."/>
            <person name="Alvarado L."/>
            <person name="Arachchi H.M."/>
            <person name="Berlin A."/>
            <person name="Chapman S.B."/>
            <person name="Gearin G."/>
            <person name="Goldberg J."/>
            <person name="Griggs A."/>
            <person name="Gujja S."/>
            <person name="Hansen M."/>
            <person name="Heiman D."/>
            <person name="Howarth C."/>
            <person name="Larimer J."/>
            <person name="Lui A."/>
            <person name="MacDonald P.J.P."/>
            <person name="McCowen C."/>
            <person name="Montmayeur A."/>
            <person name="Murphy C."/>
            <person name="Neiman D."/>
            <person name="Pearson M."/>
            <person name="Priest M."/>
            <person name="Roberts A."/>
            <person name="Saif S."/>
            <person name="Shea T."/>
            <person name="Sisk P."/>
            <person name="Stolte C."/>
            <person name="Sykes S."/>
            <person name="Wortman J."/>
            <person name="Nusbaum C."/>
            <person name="Birren B."/>
        </authorList>
    </citation>
    <scope>NUCLEOTIDE SEQUENCE [LARGE SCALE GENOMIC DNA]</scope>
    <source>
        <strain evidence="2 3">ATCC 38327</strain>
    </source>
</reference>
<dbReference type="AlphaFoldDB" id="A0A0L0S8Q5"/>
<dbReference type="SMART" id="SM00176">
    <property type="entry name" value="RAN"/>
    <property type="match status" value="1"/>
</dbReference>
<dbReference type="InterPro" id="IPR027417">
    <property type="entry name" value="P-loop_NTPase"/>
</dbReference>
<dbReference type="SUPFAM" id="SSF52540">
    <property type="entry name" value="P-loop containing nucleoside triphosphate hydrolases"/>
    <property type="match status" value="1"/>
</dbReference>
<dbReference type="Proteomes" id="UP000054350">
    <property type="component" value="Unassembled WGS sequence"/>
</dbReference>
<dbReference type="NCBIfam" id="TIGR00231">
    <property type="entry name" value="small_GTP"/>
    <property type="match status" value="1"/>
</dbReference>
<accession>A0A0L0S8Q5</accession>
<dbReference type="InterPro" id="IPR005225">
    <property type="entry name" value="Small_GTP-bd"/>
</dbReference>
<evidence type="ECO:0000313" key="2">
    <source>
        <dbReference type="EMBL" id="KNE58784.1"/>
    </source>
</evidence>
<dbReference type="Gene3D" id="3.40.50.300">
    <property type="entry name" value="P-loop containing nucleotide triphosphate hydrolases"/>
    <property type="match status" value="1"/>
</dbReference>
<dbReference type="PROSITE" id="PS51419">
    <property type="entry name" value="RAB"/>
    <property type="match status" value="1"/>
</dbReference>